<dbReference type="EnsemblPlants" id="Bo2g064660.1">
    <property type="protein sequence ID" value="Bo2g064660.1"/>
    <property type="gene ID" value="Bo2g064660"/>
</dbReference>
<protein>
    <submittedName>
        <fullName evidence="2">Uncharacterized protein</fullName>
    </submittedName>
</protein>
<name>A0A0D3APG7_BRAOL</name>
<reference evidence="2" key="2">
    <citation type="submission" date="2015-03" db="UniProtKB">
        <authorList>
            <consortium name="EnsemblPlants"/>
        </authorList>
    </citation>
    <scope>IDENTIFICATION</scope>
</reference>
<feature type="region of interest" description="Disordered" evidence="1">
    <location>
        <begin position="46"/>
        <end position="67"/>
    </location>
</feature>
<accession>A0A0D3APG7</accession>
<evidence type="ECO:0000313" key="2">
    <source>
        <dbReference type="EnsemblPlants" id="Bo2g064660.1"/>
    </source>
</evidence>
<dbReference type="Proteomes" id="UP000032141">
    <property type="component" value="Chromosome C2"/>
</dbReference>
<organism evidence="2 3">
    <name type="scientific">Brassica oleracea var. oleracea</name>
    <dbReference type="NCBI Taxonomy" id="109376"/>
    <lineage>
        <taxon>Eukaryota</taxon>
        <taxon>Viridiplantae</taxon>
        <taxon>Streptophyta</taxon>
        <taxon>Embryophyta</taxon>
        <taxon>Tracheophyta</taxon>
        <taxon>Spermatophyta</taxon>
        <taxon>Magnoliopsida</taxon>
        <taxon>eudicotyledons</taxon>
        <taxon>Gunneridae</taxon>
        <taxon>Pentapetalae</taxon>
        <taxon>rosids</taxon>
        <taxon>malvids</taxon>
        <taxon>Brassicales</taxon>
        <taxon>Brassicaceae</taxon>
        <taxon>Brassiceae</taxon>
        <taxon>Brassica</taxon>
    </lineage>
</organism>
<evidence type="ECO:0000256" key="1">
    <source>
        <dbReference type="SAM" id="MobiDB-lite"/>
    </source>
</evidence>
<keyword evidence="3" id="KW-1185">Reference proteome</keyword>
<proteinExistence type="predicted"/>
<dbReference type="Gramene" id="Bo2g064660.1">
    <property type="protein sequence ID" value="Bo2g064660.1"/>
    <property type="gene ID" value="Bo2g064660"/>
</dbReference>
<sequence>GRGNKSGGDNFHAAPNIDRSQDFVRRDIKNWLRWMRLTFRSIREAVPSRPSTANEPPTPALSVRGPHPIPTAGPLIFTDAQNYCYCHMTIFRALGSLTRYRETLPDRSPILSLLQPKHA</sequence>
<dbReference type="eggNOG" id="KOG0471">
    <property type="taxonomic scope" value="Eukaryota"/>
</dbReference>
<dbReference type="STRING" id="109376.A0A0D3APG7"/>
<dbReference type="HOGENOM" id="CLU_2067399_0_0_1"/>
<dbReference type="AlphaFoldDB" id="A0A0D3APG7"/>
<evidence type="ECO:0000313" key="3">
    <source>
        <dbReference type="Proteomes" id="UP000032141"/>
    </source>
</evidence>
<reference evidence="2 3" key="1">
    <citation type="journal article" date="2014" name="Genome Biol.">
        <title>Transcriptome and methylome profiling reveals relics of genome dominance in the mesopolyploid Brassica oleracea.</title>
        <authorList>
            <person name="Parkin I.A."/>
            <person name="Koh C."/>
            <person name="Tang H."/>
            <person name="Robinson S.J."/>
            <person name="Kagale S."/>
            <person name="Clarke W.E."/>
            <person name="Town C.D."/>
            <person name="Nixon J."/>
            <person name="Krishnakumar V."/>
            <person name="Bidwell S.L."/>
            <person name="Denoeud F."/>
            <person name="Belcram H."/>
            <person name="Links M.G."/>
            <person name="Just J."/>
            <person name="Clarke C."/>
            <person name="Bender T."/>
            <person name="Huebert T."/>
            <person name="Mason A.S."/>
            <person name="Pires J.C."/>
            <person name="Barker G."/>
            <person name="Moore J."/>
            <person name="Walley P.G."/>
            <person name="Manoli S."/>
            <person name="Batley J."/>
            <person name="Edwards D."/>
            <person name="Nelson M.N."/>
            <person name="Wang X."/>
            <person name="Paterson A.H."/>
            <person name="King G."/>
            <person name="Bancroft I."/>
            <person name="Chalhoub B."/>
            <person name="Sharpe A.G."/>
        </authorList>
    </citation>
    <scope>NUCLEOTIDE SEQUENCE</scope>
    <source>
        <strain evidence="2 3">cv. TO1000</strain>
    </source>
</reference>